<reference evidence="2" key="1">
    <citation type="submission" date="2025-08" db="UniProtKB">
        <authorList>
            <consortium name="RefSeq"/>
        </authorList>
    </citation>
    <scope>IDENTIFICATION</scope>
</reference>
<dbReference type="AlphaFoldDB" id="A0A9W2ZYH6"/>
<organism evidence="1 2">
    <name type="scientific">Biomphalaria glabrata</name>
    <name type="common">Bloodfluke planorb</name>
    <name type="synonym">Freshwater snail</name>
    <dbReference type="NCBI Taxonomy" id="6526"/>
    <lineage>
        <taxon>Eukaryota</taxon>
        <taxon>Metazoa</taxon>
        <taxon>Spiralia</taxon>
        <taxon>Lophotrochozoa</taxon>
        <taxon>Mollusca</taxon>
        <taxon>Gastropoda</taxon>
        <taxon>Heterobranchia</taxon>
        <taxon>Euthyneura</taxon>
        <taxon>Panpulmonata</taxon>
        <taxon>Hygrophila</taxon>
        <taxon>Lymnaeoidea</taxon>
        <taxon>Planorbidae</taxon>
        <taxon>Biomphalaria</taxon>
    </lineage>
</organism>
<name>A0A9W2ZYH6_BIOGL</name>
<protein>
    <submittedName>
        <fullName evidence="2">Protein ZNRD2-like</fullName>
    </submittedName>
</protein>
<evidence type="ECO:0000313" key="1">
    <source>
        <dbReference type="Proteomes" id="UP001165740"/>
    </source>
</evidence>
<dbReference type="Proteomes" id="UP001165740">
    <property type="component" value="Chromosome 3"/>
</dbReference>
<dbReference type="RefSeq" id="XP_055880077.1">
    <property type="nucleotide sequence ID" value="XM_056024102.1"/>
</dbReference>
<dbReference type="InterPro" id="IPR009563">
    <property type="entry name" value="SSSCA1"/>
</dbReference>
<dbReference type="GeneID" id="106078531"/>
<evidence type="ECO:0000313" key="2">
    <source>
        <dbReference type="RefSeq" id="XP_055880077.1"/>
    </source>
</evidence>
<accession>A0A9W2ZYH6</accession>
<dbReference type="PANTHER" id="PTHR16537:SF1">
    <property type="entry name" value="PROTEIN ZNRD2"/>
    <property type="match status" value="1"/>
</dbReference>
<proteinExistence type="predicted"/>
<keyword evidence="1" id="KW-1185">Reference proteome</keyword>
<gene>
    <name evidence="2" type="primary">LOC106078531</name>
</gene>
<dbReference type="OMA" id="QGQNYCV"/>
<dbReference type="PANTHER" id="PTHR16537">
    <property type="entry name" value="SJOEGREN SYNDROME/SCLERODERMA AUTOANTIGEN 1"/>
    <property type="match status" value="1"/>
</dbReference>
<dbReference type="OrthoDB" id="28939at2759"/>
<dbReference type="InterPro" id="IPR051888">
    <property type="entry name" value="UPF0148_domain"/>
</dbReference>
<sequence length="238" mass="25922">MDLDEWQPPTEAEMKIIKARQERSNKISQIMSTYLLKGYKMLGSVCSECDTIILQDRQGQNYCVACSELDSEEDKDNPVLNPAAASSLAKELSSCGAKSKESAPVTTPLSSVIPSLSGGDTTGLRLTDSLSDSCLTPMAAPQPSAMREIKIENLEFEHPSGGVSSLCASDWPHANIAHSGHYSHPSGTLTRNMDILVEKVEWACQALRDTRDLDYSIRLCQMIKAAGEAINALRKVDM</sequence>
<dbReference type="Pfam" id="PF06677">
    <property type="entry name" value="Auto_anti-p27"/>
    <property type="match status" value="1"/>
</dbReference>